<reference evidence="1 2" key="2">
    <citation type="journal article" date="2022" name="Mol. Ecol. Resour.">
        <title>The genomes of chicory, endive, great burdock and yacon provide insights into Asteraceae paleo-polyploidization history and plant inulin production.</title>
        <authorList>
            <person name="Fan W."/>
            <person name="Wang S."/>
            <person name="Wang H."/>
            <person name="Wang A."/>
            <person name="Jiang F."/>
            <person name="Liu H."/>
            <person name="Zhao H."/>
            <person name="Xu D."/>
            <person name="Zhang Y."/>
        </authorList>
    </citation>
    <scope>NUCLEOTIDE SEQUENCE [LARGE SCALE GENOMIC DNA]</scope>
    <source>
        <strain evidence="2">cv. Punajuju</strain>
        <tissue evidence="1">Leaves</tissue>
    </source>
</reference>
<reference evidence="2" key="1">
    <citation type="journal article" date="2022" name="Mol. Ecol. Resour.">
        <title>The genomes of chicory, endive, great burdock and yacon provide insights into Asteraceae palaeo-polyploidization history and plant inulin production.</title>
        <authorList>
            <person name="Fan W."/>
            <person name="Wang S."/>
            <person name="Wang H."/>
            <person name="Wang A."/>
            <person name="Jiang F."/>
            <person name="Liu H."/>
            <person name="Zhao H."/>
            <person name="Xu D."/>
            <person name="Zhang Y."/>
        </authorList>
    </citation>
    <scope>NUCLEOTIDE SEQUENCE [LARGE SCALE GENOMIC DNA]</scope>
    <source>
        <strain evidence="2">cv. Punajuju</strain>
    </source>
</reference>
<evidence type="ECO:0000313" key="2">
    <source>
        <dbReference type="Proteomes" id="UP001055811"/>
    </source>
</evidence>
<evidence type="ECO:0000313" key="1">
    <source>
        <dbReference type="EMBL" id="KAI3788447.1"/>
    </source>
</evidence>
<gene>
    <name evidence="1" type="ORF">L2E82_01215</name>
</gene>
<keyword evidence="2" id="KW-1185">Reference proteome</keyword>
<organism evidence="1 2">
    <name type="scientific">Cichorium intybus</name>
    <name type="common">Chicory</name>
    <dbReference type="NCBI Taxonomy" id="13427"/>
    <lineage>
        <taxon>Eukaryota</taxon>
        <taxon>Viridiplantae</taxon>
        <taxon>Streptophyta</taxon>
        <taxon>Embryophyta</taxon>
        <taxon>Tracheophyta</taxon>
        <taxon>Spermatophyta</taxon>
        <taxon>Magnoliopsida</taxon>
        <taxon>eudicotyledons</taxon>
        <taxon>Gunneridae</taxon>
        <taxon>Pentapetalae</taxon>
        <taxon>asterids</taxon>
        <taxon>campanulids</taxon>
        <taxon>Asterales</taxon>
        <taxon>Asteraceae</taxon>
        <taxon>Cichorioideae</taxon>
        <taxon>Cichorieae</taxon>
        <taxon>Cichoriinae</taxon>
        <taxon>Cichorium</taxon>
    </lineage>
</organism>
<proteinExistence type="predicted"/>
<dbReference type="EMBL" id="CM042009">
    <property type="protein sequence ID" value="KAI3788447.1"/>
    <property type="molecule type" value="Genomic_DNA"/>
</dbReference>
<comment type="caution">
    <text evidence="1">The sequence shown here is derived from an EMBL/GenBank/DDBJ whole genome shotgun (WGS) entry which is preliminary data.</text>
</comment>
<protein>
    <submittedName>
        <fullName evidence="1">Uncharacterized protein</fullName>
    </submittedName>
</protein>
<accession>A0ACB9GYN4</accession>
<sequence>MTMVCAQAIGNHVALTVGGSNGHFELNVFKPMIAGTLLHVKLLDIEFDFLYCVLFTMKKFVLTFKDRNRSVFVEIPEHVGYLIFNRFMSFRYGGGLPEEKVWNSIIEVQEEDGEYEGGGQLQPNNGLPVFLSNDSHRIEAALRLSMGPEQDKSGGGGGGAGANRHSPRLHRKKDL</sequence>
<dbReference type="Proteomes" id="UP001055811">
    <property type="component" value="Linkage Group LG01"/>
</dbReference>
<name>A0ACB9GYN4_CICIN</name>